<keyword evidence="7" id="KW-0406">Ion transport</keyword>
<comment type="subcellular location">
    <subcellularLocation>
        <location evidence="1">Endomembrane system</location>
        <topology evidence="1">Multi-pass membrane protein</topology>
    </subcellularLocation>
</comment>
<dbReference type="Proteomes" id="UP001291623">
    <property type="component" value="Unassembled WGS sequence"/>
</dbReference>
<dbReference type="GO" id="GO:0015369">
    <property type="term" value="F:calcium:proton antiporter activity"/>
    <property type="evidence" value="ECO:0007669"/>
    <property type="project" value="TreeGrafter"/>
</dbReference>
<dbReference type="InterPro" id="IPR018247">
    <property type="entry name" value="EF_Hand_1_Ca_BS"/>
</dbReference>
<feature type="domain" description="EF-hand" evidence="10">
    <location>
        <begin position="313"/>
        <end position="348"/>
    </location>
</feature>
<keyword evidence="3" id="KW-0050">Antiport</keyword>
<proteinExistence type="predicted"/>
<dbReference type="Pfam" id="PF13499">
    <property type="entry name" value="EF-hand_7"/>
    <property type="match status" value="2"/>
</dbReference>
<keyword evidence="2" id="KW-0813">Transport</keyword>
<dbReference type="AlphaFoldDB" id="A0AAE1SKK2"/>
<dbReference type="InterPro" id="IPR004713">
    <property type="entry name" value="CaH_exchang"/>
</dbReference>
<evidence type="ECO:0000256" key="8">
    <source>
        <dbReference type="ARBA" id="ARBA00023136"/>
    </source>
</evidence>
<evidence type="ECO:0000256" key="9">
    <source>
        <dbReference type="SAM" id="Phobius"/>
    </source>
</evidence>
<evidence type="ECO:0000256" key="1">
    <source>
        <dbReference type="ARBA" id="ARBA00004127"/>
    </source>
</evidence>
<feature type="transmembrane region" description="Helical" evidence="9">
    <location>
        <begin position="668"/>
        <end position="687"/>
    </location>
</feature>
<feature type="domain" description="EF-hand" evidence="10">
    <location>
        <begin position="491"/>
        <end position="520"/>
    </location>
</feature>
<dbReference type="GO" id="GO:0012505">
    <property type="term" value="C:endomembrane system"/>
    <property type="evidence" value="ECO:0007669"/>
    <property type="project" value="UniProtKB-SubCell"/>
</dbReference>
<evidence type="ECO:0000256" key="6">
    <source>
        <dbReference type="ARBA" id="ARBA00022989"/>
    </source>
</evidence>
<evidence type="ECO:0000313" key="12">
    <source>
        <dbReference type="Proteomes" id="UP001291623"/>
    </source>
</evidence>
<evidence type="ECO:0000256" key="3">
    <source>
        <dbReference type="ARBA" id="ARBA00022449"/>
    </source>
</evidence>
<dbReference type="Gene3D" id="1.10.238.10">
    <property type="entry name" value="EF-hand"/>
    <property type="match status" value="2"/>
</dbReference>
<keyword evidence="8 9" id="KW-0472">Membrane</keyword>
<evidence type="ECO:0000256" key="7">
    <source>
        <dbReference type="ARBA" id="ARBA00023065"/>
    </source>
</evidence>
<dbReference type="PANTHER" id="PTHR31503:SF89">
    <property type="entry name" value="P20SH148J07"/>
    <property type="match status" value="1"/>
</dbReference>
<dbReference type="Pfam" id="PF01699">
    <property type="entry name" value="Na_Ca_ex"/>
    <property type="match status" value="1"/>
</dbReference>
<dbReference type="InterPro" id="IPR011992">
    <property type="entry name" value="EF-hand-dom_pair"/>
</dbReference>
<feature type="transmembrane region" description="Helical" evidence="9">
    <location>
        <begin position="116"/>
        <end position="136"/>
    </location>
</feature>
<dbReference type="GO" id="GO:0016020">
    <property type="term" value="C:membrane"/>
    <property type="evidence" value="ECO:0007669"/>
    <property type="project" value="InterPro"/>
</dbReference>
<dbReference type="GO" id="GO:0005509">
    <property type="term" value="F:calcium ion binding"/>
    <property type="evidence" value="ECO:0007669"/>
    <property type="project" value="InterPro"/>
</dbReference>
<keyword evidence="5" id="KW-0106">Calcium</keyword>
<keyword evidence="6 9" id="KW-1133">Transmembrane helix</keyword>
<protein>
    <recommendedName>
        <fullName evidence="10">EF-hand domain-containing protein</fullName>
    </recommendedName>
</protein>
<accession>A0AAE1SKK2</accession>
<evidence type="ECO:0000256" key="2">
    <source>
        <dbReference type="ARBA" id="ARBA00022448"/>
    </source>
</evidence>
<dbReference type="PROSITE" id="PS50222">
    <property type="entry name" value="EF_HAND_2"/>
    <property type="match status" value="3"/>
</dbReference>
<dbReference type="InterPro" id="IPR004837">
    <property type="entry name" value="NaCa_Exmemb"/>
</dbReference>
<dbReference type="PANTHER" id="PTHR31503">
    <property type="entry name" value="VACUOLAR CALCIUM ION TRANSPORTER"/>
    <property type="match status" value="1"/>
</dbReference>
<dbReference type="GO" id="GO:0006874">
    <property type="term" value="P:intracellular calcium ion homeostasis"/>
    <property type="evidence" value="ECO:0007669"/>
    <property type="project" value="TreeGrafter"/>
</dbReference>
<organism evidence="11 12">
    <name type="scientific">Anisodus tanguticus</name>
    <dbReference type="NCBI Taxonomy" id="243964"/>
    <lineage>
        <taxon>Eukaryota</taxon>
        <taxon>Viridiplantae</taxon>
        <taxon>Streptophyta</taxon>
        <taxon>Embryophyta</taxon>
        <taxon>Tracheophyta</taxon>
        <taxon>Spermatophyta</taxon>
        <taxon>Magnoliopsida</taxon>
        <taxon>eudicotyledons</taxon>
        <taxon>Gunneridae</taxon>
        <taxon>Pentapetalae</taxon>
        <taxon>asterids</taxon>
        <taxon>lamiids</taxon>
        <taxon>Solanales</taxon>
        <taxon>Solanaceae</taxon>
        <taxon>Solanoideae</taxon>
        <taxon>Hyoscyameae</taxon>
        <taxon>Anisodus</taxon>
    </lineage>
</organism>
<comment type="caution">
    <text evidence="11">The sequence shown here is derived from an EMBL/GenBank/DDBJ whole genome shotgun (WGS) entry which is preliminary data.</text>
</comment>
<evidence type="ECO:0000259" key="10">
    <source>
        <dbReference type="PROSITE" id="PS50222"/>
    </source>
</evidence>
<name>A0AAE1SKK2_9SOLA</name>
<dbReference type="PROSITE" id="PS00018">
    <property type="entry name" value="EF_HAND_1"/>
    <property type="match status" value="2"/>
</dbReference>
<evidence type="ECO:0000256" key="5">
    <source>
        <dbReference type="ARBA" id="ARBA00022837"/>
    </source>
</evidence>
<feature type="transmembrane region" description="Helical" evidence="9">
    <location>
        <begin position="220"/>
        <end position="240"/>
    </location>
</feature>
<feature type="domain" description="EF-hand" evidence="10">
    <location>
        <begin position="445"/>
        <end position="480"/>
    </location>
</feature>
<feature type="transmembrane region" description="Helical" evidence="9">
    <location>
        <begin position="590"/>
        <end position="610"/>
    </location>
</feature>
<dbReference type="SUPFAM" id="SSF47473">
    <property type="entry name" value="EF-hand"/>
    <property type="match status" value="1"/>
</dbReference>
<keyword evidence="12" id="KW-1185">Reference proteome</keyword>
<sequence length="715" mass="80724">MNFIFFSRMTVRCSFFFITILISIFTIVEGRVLKLEGSDISTQWISDGVVEYNFKNQSDYYLSLGSLKELSSGECHHIYGYFPCAENIGGYLFMIVTFQYLLILGEKVLAIGSNKLFSILDTGIFGASIFPTLITWPRIVMAFASGLLVSREQAQVSVSSALGSNVGSSVLNLTVLWGICVILGRQNISGNSNTQSSAESSSSTLKLDDLKSKGVITNNLTGYIAGIMFLSLAPFTIMLFGDIISSSVGKRITILVALIVSVTFLLSYFTYQMWNPLIQEKSLEYIKHEHLVQVFVQHIQRQARGNLFKGGRPDINTLKRLFAKTDTDRSHSVTVTELEELVKQLESGLVKVDSNFALSTLSRIFDKNRDERITEEEFIEGSKKLIQEAKDDSTSKKLLDEVVKAYMEGQRKEIVKSEELIPRVLKQIQNQAIESKNLLKDDGSPNIEFIKRLFRKLDGDHNNYLIPSELEKLTENVKFRRARLGHKGSDKEIMKNFDQNDDHMIDENEFLRGMTYWLRNAKQSTKEHHDTVMWGEVDKFLDEVERENNKRFNHSLVLKWAFCKSALQVILGIAILTLCADPIMDNIIRLAHAIGVPSFFLSFVIVPLAVNARTAITAITLLSSANQQSSTTSSLTFSEIYVGVILNNIMGMSTVLTVLYVKDFRWEYSAEVLVSMVVCAVTGLFAFIRTTYPLWTCIVAFLFYPIALVLLYIFQ</sequence>
<evidence type="ECO:0000256" key="4">
    <source>
        <dbReference type="ARBA" id="ARBA00022692"/>
    </source>
</evidence>
<feature type="transmembrane region" description="Helical" evidence="9">
    <location>
        <begin position="693"/>
        <end position="714"/>
    </location>
</feature>
<feature type="transmembrane region" description="Helical" evidence="9">
    <location>
        <begin position="88"/>
        <end position="104"/>
    </location>
</feature>
<feature type="transmembrane region" description="Helical" evidence="9">
    <location>
        <begin position="557"/>
        <end position="578"/>
    </location>
</feature>
<dbReference type="EMBL" id="JAVYJV010000005">
    <property type="protein sequence ID" value="KAK4371625.1"/>
    <property type="molecule type" value="Genomic_DNA"/>
</dbReference>
<evidence type="ECO:0000313" key="11">
    <source>
        <dbReference type="EMBL" id="KAK4371625.1"/>
    </source>
</evidence>
<gene>
    <name evidence="11" type="ORF">RND71_011100</name>
</gene>
<dbReference type="InterPro" id="IPR002048">
    <property type="entry name" value="EF_hand_dom"/>
</dbReference>
<feature type="transmembrane region" description="Helical" evidence="9">
    <location>
        <begin position="252"/>
        <end position="271"/>
    </location>
</feature>
<keyword evidence="4 9" id="KW-0812">Transmembrane</keyword>
<reference evidence="11" key="1">
    <citation type="submission" date="2023-12" db="EMBL/GenBank/DDBJ databases">
        <title>Genome assembly of Anisodus tanguticus.</title>
        <authorList>
            <person name="Wang Y.-J."/>
        </authorList>
    </citation>
    <scope>NUCLEOTIDE SEQUENCE</scope>
    <source>
        <strain evidence="11">KB-2021</strain>
        <tissue evidence="11">Leaf</tissue>
    </source>
</reference>
<dbReference type="SMART" id="SM00054">
    <property type="entry name" value="EFh"/>
    <property type="match status" value="4"/>
</dbReference>